<dbReference type="AlphaFoldDB" id="A0AA36NJN0"/>
<protein>
    <submittedName>
        <fullName evidence="1">Uncharacterized protein</fullName>
    </submittedName>
</protein>
<keyword evidence="2" id="KW-1185">Reference proteome</keyword>
<dbReference type="EMBL" id="CAUJNA010003783">
    <property type="protein sequence ID" value="CAJ1409729.1"/>
    <property type="molecule type" value="Genomic_DNA"/>
</dbReference>
<organism evidence="1 2">
    <name type="scientific">Effrenium voratum</name>
    <dbReference type="NCBI Taxonomy" id="2562239"/>
    <lineage>
        <taxon>Eukaryota</taxon>
        <taxon>Sar</taxon>
        <taxon>Alveolata</taxon>
        <taxon>Dinophyceae</taxon>
        <taxon>Suessiales</taxon>
        <taxon>Symbiodiniaceae</taxon>
        <taxon>Effrenium</taxon>
    </lineage>
</organism>
<reference evidence="1" key="1">
    <citation type="submission" date="2023-08" db="EMBL/GenBank/DDBJ databases">
        <authorList>
            <person name="Chen Y."/>
            <person name="Shah S."/>
            <person name="Dougan E. K."/>
            <person name="Thang M."/>
            <person name="Chan C."/>
        </authorList>
    </citation>
    <scope>NUCLEOTIDE SEQUENCE</scope>
</reference>
<accession>A0AA36NJN0</accession>
<comment type="caution">
    <text evidence="1">The sequence shown here is derived from an EMBL/GenBank/DDBJ whole genome shotgun (WGS) entry which is preliminary data.</text>
</comment>
<gene>
    <name evidence="1" type="ORF">EVOR1521_LOCUS30752</name>
</gene>
<name>A0AA36NJN0_9DINO</name>
<dbReference type="Proteomes" id="UP001178507">
    <property type="component" value="Unassembled WGS sequence"/>
</dbReference>
<proteinExistence type="predicted"/>
<evidence type="ECO:0000313" key="2">
    <source>
        <dbReference type="Proteomes" id="UP001178507"/>
    </source>
</evidence>
<evidence type="ECO:0000313" key="1">
    <source>
        <dbReference type="EMBL" id="CAJ1409729.1"/>
    </source>
</evidence>
<sequence>MGSDSVHPDKNSDSSSDGGFFKSTLKPMGRTCCFWFKLMPPIRWLQQGARAILREQGLILACFKWLLLSRQEYQILKKAKELFKTVNVQTGCCADCPYKQLNKMERMYLHRILKDNSRWGANKKFIKTFQEQIIDMQKKDSDGGETITEGEFCNAALYAVQEYMEKIVDQMAHEIKKEYKKDEEMAEAP</sequence>